<protein>
    <submittedName>
        <fullName evidence="2">KAP family P-loop domain-containing protein</fullName>
    </submittedName>
</protein>
<dbReference type="RefSeq" id="WP_072853485.1">
    <property type="nucleotide sequence ID" value="NZ_FRAH01000090.1"/>
</dbReference>
<keyword evidence="3" id="KW-1185">Reference proteome</keyword>
<gene>
    <name evidence="2" type="ORF">SAMN02745138_03228</name>
</gene>
<dbReference type="AlphaFoldDB" id="A0A1M6ZJ72"/>
<dbReference type="Gene3D" id="3.40.50.300">
    <property type="entry name" value="P-loop containing nucleotide triphosphate hydrolases"/>
    <property type="match status" value="1"/>
</dbReference>
<reference evidence="2 3" key="1">
    <citation type="submission" date="2016-11" db="EMBL/GenBank/DDBJ databases">
        <authorList>
            <person name="Jaros S."/>
            <person name="Januszkiewicz K."/>
            <person name="Wedrychowicz H."/>
        </authorList>
    </citation>
    <scope>NUCLEOTIDE SEQUENCE [LARGE SCALE GENOMIC DNA]</scope>
    <source>
        <strain evidence="2 3">DSM 14214</strain>
    </source>
</reference>
<dbReference type="OrthoDB" id="88903at2"/>
<proteinExistence type="predicted"/>
<feature type="domain" description="KAP NTPase" evidence="1">
    <location>
        <begin position="13"/>
        <end position="378"/>
    </location>
</feature>
<dbReference type="InterPro" id="IPR027417">
    <property type="entry name" value="P-loop_NTPase"/>
</dbReference>
<dbReference type="PANTHER" id="PTHR22674:SF6">
    <property type="entry name" value="NTPASE KAP FAMILY P-LOOP DOMAIN-CONTAINING PROTEIN 1"/>
    <property type="match status" value="1"/>
</dbReference>
<dbReference type="InterPro" id="IPR052754">
    <property type="entry name" value="NTPase_KAP_P-loop"/>
</dbReference>
<sequence length="614" mass="71696">MWTDNASDIDLLFYKPYADIISEDAVSLGKDPLTIGVFGIWGAGKSTLLKLIEKEYEETETVLCININAWMFEGYEDTKIAIMETLLKEIEEQIADSNIKNGFKKLIKRIDYFKLGTKIIPYAVPAVASIVSGTPLPLLLTLPNDVKDIGNTLRSISEKIQYAREEYLQDDTILNENSVVNNIRMFRAEFEKQIELTKYYRIVVLLDDLDRCQPEHIIEILEAIKLFLSVNKVTFIIAADENVIQYSIKKKYPQMEGFKFELDKEYIEKLIQLPITVPELSEKDIQNYLTILVYQKFLKLDDFSKFIEQIQKKKLLISEDVISIESFEEILETNHIEINERENFDKMLDVVIGIRDIVATTLNGNPRQAKRFLNTFVTKNRLAEIYYPGEIDPKVLAKLLVLYKLDHTLFYELNEWNKEFDTENKRFREMREGTEQEKDSNKYLKWYTPKIIKWVNCNPVELEKMSLNKYFYLTREILGSSVDTNLKLSEQGRKLLEELGNSSQGTVPIILKRINELPENEITEILNIIIKKIRTGDIKSYIYGSIYEEFPQYREDIESALKQGVFEITVSDLPVWMKMYNISKDSISLILESFVKQNKLKENLYDRIRGIKTN</sequence>
<dbReference type="Proteomes" id="UP000183975">
    <property type="component" value="Unassembled WGS sequence"/>
</dbReference>
<name>A0A1M6ZJ72_9FIRM</name>
<dbReference type="SUPFAM" id="SSF52540">
    <property type="entry name" value="P-loop containing nucleoside triphosphate hydrolases"/>
    <property type="match status" value="1"/>
</dbReference>
<evidence type="ECO:0000313" key="2">
    <source>
        <dbReference type="EMBL" id="SHL30393.1"/>
    </source>
</evidence>
<dbReference type="EMBL" id="FRAH01000090">
    <property type="protein sequence ID" value="SHL30393.1"/>
    <property type="molecule type" value="Genomic_DNA"/>
</dbReference>
<dbReference type="Pfam" id="PF07693">
    <property type="entry name" value="KAP_NTPase"/>
    <property type="match status" value="1"/>
</dbReference>
<dbReference type="InterPro" id="IPR011646">
    <property type="entry name" value="KAP_P-loop"/>
</dbReference>
<accession>A0A1M6ZJ72</accession>
<evidence type="ECO:0000313" key="3">
    <source>
        <dbReference type="Proteomes" id="UP000183975"/>
    </source>
</evidence>
<dbReference type="PANTHER" id="PTHR22674">
    <property type="entry name" value="NTPASE, KAP FAMILY P-LOOP DOMAIN-CONTAINING 1"/>
    <property type="match status" value="1"/>
</dbReference>
<organism evidence="2 3">
    <name type="scientific">Anaerotignum lactatifermentans DSM 14214</name>
    <dbReference type="NCBI Taxonomy" id="1121323"/>
    <lineage>
        <taxon>Bacteria</taxon>
        <taxon>Bacillati</taxon>
        <taxon>Bacillota</taxon>
        <taxon>Clostridia</taxon>
        <taxon>Lachnospirales</taxon>
        <taxon>Anaerotignaceae</taxon>
        <taxon>Anaerotignum</taxon>
    </lineage>
</organism>
<evidence type="ECO:0000259" key="1">
    <source>
        <dbReference type="Pfam" id="PF07693"/>
    </source>
</evidence>